<dbReference type="InterPro" id="IPR002694">
    <property type="entry name" value="Znf_CHC2"/>
</dbReference>
<dbReference type="GO" id="GO:0003677">
    <property type="term" value="F:DNA binding"/>
    <property type="evidence" value="ECO:0007669"/>
    <property type="project" value="InterPro"/>
</dbReference>
<dbReference type="GO" id="GO:0008270">
    <property type="term" value="F:zinc ion binding"/>
    <property type="evidence" value="ECO:0007669"/>
    <property type="project" value="UniProtKB-KW"/>
</dbReference>
<protein>
    <submittedName>
        <fullName evidence="4">DNA primase</fullName>
    </submittedName>
</protein>
<comment type="caution">
    <text evidence="4">The sequence shown here is derived from an EMBL/GenBank/DDBJ whole genome shotgun (WGS) entry which is preliminary data.</text>
</comment>
<accession>A0A691NWC3</accession>
<dbReference type="SUPFAM" id="SSF57783">
    <property type="entry name" value="Zinc beta-ribbon"/>
    <property type="match status" value="1"/>
</dbReference>
<dbReference type="Pfam" id="PF13155">
    <property type="entry name" value="Toprim_2"/>
    <property type="match status" value="1"/>
</dbReference>
<dbReference type="GO" id="GO:0003899">
    <property type="term" value="F:DNA-directed RNA polymerase activity"/>
    <property type="evidence" value="ECO:0007669"/>
    <property type="project" value="InterPro"/>
</dbReference>
<dbReference type="Gene3D" id="3.90.580.10">
    <property type="entry name" value="Zinc finger, CHC2-type domain"/>
    <property type="match status" value="1"/>
</dbReference>
<dbReference type="SMART" id="SM00400">
    <property type="entry name" value="ZnF_CHCC"/>
    <property type="match status" value="1"/>
</dbReference>
<dbReference type="SUPFAM" id="SSF56731">
    <property type="entry name" value="DNA primase core"/>
    <property type="match status" value="1"/>
</dbReference>
<dbReference type="PANTHER" id="PTHR30313:SF2">
    <property type="entry name" value="DNA PRIMASE"/>
    <property type="match status" value="1"/>
</dbReference>
<keyword evidence="3" id="KW-0862">Zinc</keyword>
<proteinExistence type="predicted"/>
<dbReference type="CDD" id="cd01029">
    <property type="entry name" value="TOPRIM_primases"/>
    <property type="match status" value="1"/>
</dbReference>
<organism evidence="4 5">
    <name type="scientific">Campylobacter coli</name>
    <dbReference type="NCBI Taxonomy" id="195"/>
    <lineage>
        <taxon>Bacteria</taxon>
        <taxon>Pseudomonadati</taxon>
        <taxon>Campylobacterota</taxon>
        <taxon>Epsilonproteobacteria</taxon>
        <taxon>Campylobacterales</taxon>
        <taxon>Campylobacteraceae</taxon>
        <taxon>Campylobacter</taxon>
    </lineage>
</organism>
<sequence length="389" mass="44570">MKYDIERLNNIPIMDVLESLGAAISDKNKRIIHCFNITAHKNNDHNASLGIYESTNTCHCFACGVGGNPVNVVKTMFNGNFKEACEYLHSQFNIPFLNGIQATYKKVFEKPKPKAKDYVFFDPNKKYVEVEKLAPFVQNYSTLTKAQKLKLVYTTIYRFSLSTEQKAKNLYYLKRGIKDLSLVEKIGFLNFNNIKKLENLLKEYFPIEDLIEFKIFSKEKQAWKYAFNVALVPNFDLYSNMVVGFSLRVIDSTYNGAKEVNISCGNIVFAMPFGLENKLLKECEKIVITEGHIDCLSARNYYKQDSKTLFISFAGTFSFREEILTVFKYKRVMLCFDKDEAGINGEKSLSEKLSLLNIKNYSLTWDIADGKDLNDLLLADKMGSIKLIA</sequence>
<dbReference type="InterPro" id="IPR050219">
    <property type="entry name" value="DnaG_primase"/>
</dbReference>
<dbReference type="Proteomes" id="UP000361993">
    <property type="component" value="Unassembled WGS sequence"/>
</dbReference>
<evidence type="ECO:0000256" key="2">
    <source>
        <dbReference type="ARBA" id="ARBA00022771"/>
    </source>
</evidence>
<dbReference type="AlphaFoldDB" id="A0A691NWC3"/>
<dbReference type="InterPro" id="IPR034154">
    <property type="entry name" value="TOPRIM_DnaG/twinkle"/>
</dbReference>
<dbReference type="Gene3D" id="3.40.1360.10">
    <property type="match status" value="1"/>
</dbReference>
<evidence type="ECO:0000256" key="1">
    <source>
        <dbReference type="ARBA" id="ARBA00022723"/>
    </source>
</evidence>
<name>A0A691NWC3_CAMCO</name>
<dbReference type="EMBL" id="AACDUL010000022">
    <property type="protein sequence ID" value="EAK1510334.1"/>
    <property type="molecule type" value="Genomic_DNA"/>
</dbReference>
<dbReference type="GO" id="GO:0006269">
    <property type="term" value="P:DNA replication, synthesis of primer"/>
    <property type="evidence" value="ECO:0007669"/>
    <property type="project" value="TreeGrafter"/>
</dbReference>
<dbReference type="PANTHER" id="PTHR30313">
    <property type="entry name" value="DNA PRIMASE"/>
    <property type="match status" value="1"/>
</dbReference>
<keyword evidence="1" id="KW-0479">Metal-binding</keyword>
<dbReference type="InterPro" id="IPR036977">
    <property type="entry name" value="DNA_primase_Znf_CHC2"/>
</dbReference>
<evidence type="ECO:0000313" key="4">
    <source>
        <dbReference type="EMBL" id="EAK1510334.1"/>
    </source>
</evidence>
<dbReference type="GO" id="GO:0005737">
    <property type="term" value="C:cytoplasm"/>
    <property type="evidence" value="ECO:0007669"/>
    <property type="project" value="TreeGrafter"/>
</dbReference>
<dbReference type="Pfam" id="PF01807">
    <property type="entry name" value="Zn_ribbon_DnaG"/>
    <property type="match status" value="1"/>
</dbReference>
<evidence type="ECO:0000256" key="3">
    <source>
        <dbReference type="ARBA" id="ARBA00022833"/>
    </source>
</evidence>
<gene>
    <name evidence="4" type="ORF">CJD00_08790</name>
</gene>
<reference evidence="4 5" key="1">
    <citation type="submission" date="2018-05" db="EMBL/GenBank/DDBJ databases">
        <authorList>
            <consortium name="GenomeTrakr network: Whole genome sequencing for foodborne pathogen traceback"/>
        </authorList>
    </citation>
    <scope>NUCLEOTIDE SEQUENCE [LARGE SCALE GENOMIC DNA]</scope>
    <source>
        <strain evidence="4 5">NC_C6016</strain>
    </source>
</reference>
<keyword evidence="2" id="KW-0863">Zinc-finger</keyword>
<evidence type="ECO:0000313" key="5">
    <source>
        <dbReference type="Proteomes" id="UP000361993"/>
    </source>
</evidence>